<dbReference type="GO" id="GO:0005524">
    <property type="term" value="F:ATP binding"/>
    <property type="evidence" value="ECO:0007669"/>
    <property type="project" value="UniProtKB-KW"/>
</dbReference>
<keyword evidence="10 11" id="KW-0472">Membrane</keyword>
<sequence length="1236" mass="134247">MLNSGSAHRRPVVAYHQLFRDADCIDVAAMTVGSLAAAVHGAAVPVMLHFLGKLIDTLGFFDGSDKQYHTAIKYSLYFVYLGTLSLVVGWIEVSMWIYTGDRQSSRLRIRYLKSLLSQEVGFFDVRISTGQVIADIASDTTLIQDAIGSKTGSLIHHLAQFLVGMVIAFKTLWQLSLLNIAVLPVMLLSGGSAAYMIISASSRNEVAYARAGELAHETMTQIRTVHAFVGEQKSFHSYSNALRSSVKLGIQANLAKGLGIGSQYGLGFATFACLLWFAGKFVRDGDTTSGPAFTTILIVVSSLSGLGQAVPDIVTISKAKVAATTIMETIKRKPLISPNIDGVVLEKVHGNIELRNVQFSYPSRPDIAIFQSLSFTIPAGKVVAVVGKSGEGKSTIISLIERFYDPTSGEILLDGLNIKCMQLKWLRDQMGLVSQEPALFAVSIRENILYGKTENASMDDVMKAASASCASTFIDMLPDGYETQVVGERGMQLSGGQKQRIAIARAILKNPSILLLDEATSALDSDSEKSVQEALDRVMVGRTTVVVAHRLSTIQNADMIAVIEEGKISEIGSHQELMEKDGAYAALVKIQKDGVFENRVFRGHGDGSITNGSISQRTLSSLSNTDSVFGLALKTKEMGQQNDSRSKLSLKRLIKLNAREWPYALLAAITAVAAGSAMPLFSLTITEALEYLYSFDKDYMKKGLTKCCLYCCGLGLLSILAHTGEFYFSGIAGERITMRVRKAMFSAILRNEISWFDENNTSLIACSLSADAPSVKAATVDRIVAILQFIGLVGTAIIITFSLQWKIALISLVSFPAVVLSFVGQIQFMKGFSADLHMAYMSANTVAGDAISNIRTVAAFSAENKISELFSRQLSGSKKKAFVRGQVGGVGFGISQSTMYYWSALVMWYGSFLIHNGEASFGDTIKSFLILLVTSFAVADALVVAPFFLQNTKTLATVFQILDRKTEIDARDPKTDEVSSIHGSIELRQVSFSYPSRPDIQILKNINLHIRRGHRTALVGASGSGKSSVLSLIIRFYDPQSGTVLIDGKDIKQLRLESLRRHIGWVQQEPLLFNTSIYENINYGKEGATEAEVVEAAKAANVHGFVSGLPAGYLTEVGEKGVQLSGGQKQRIAIARAILKRPTILLLDEATSALDSESEQLVQAALDILIRNCTSVLVAHRLSTVKNSHCIAVLENGCIKEQGCHHELIAKKGSYFKLANLSTSEQDELVQRSQPV</sequence>
<keyword evidence="6" id="KW-0677">Repeat</keyword>
<dbReference type="GO" id="GO:0005886">
    <property type="term" value="C:plasma membrane"/>
    <property type="evidence" value="ECO:0007669"/>
    <property type="project" value="UniProtKB-SubCell"/>
</dbReference>
<dbReference type="Proteomes" id="UP000825935">
    <property type="component" value="Chromosome 35"/>
</dbReference>
<dbReference type="PROSITE" id="PS50893">
    <property type="entry name" value="ABC_TRANSPORTER_2"/>
    <property type="match status" value="2"/>
</dbReference>
<dbReference type="GO" id="GO:0016887">
    <property type="term" value="F:ATP hydrolysis activity"/>
    <property type="evidence" value="ECO:0007669"/>
    <property type="project" value="InterPro"/>
</dbReference>
<dbReference type="InterPro" id="IPR011527">
    <property type="entry name" value="ABC1_TM_dom"/>
</dbReference>
<proteinExistence type="inferred from homology"/>
<dbReference type="InterPro" id="IPR003593">
    <property type="entry name" value="AAA+_ATPase"/>
</dbReference>
<feature type="domain" description="ABC transmembrane type-1" evidence="13">
    <location>
        <begin position="664"/>
        <end position="950"/>
    </location>
</feature>
<keyword evidence="7" id="KW-0547">Nucleotide-binding</keyword>
<dbReference type="PROSITE" id="PS50929">
    <property type="entry name" value="ABC_TM1F"/>
    <property type="match status" value="2"/>
</dbReference>
<comment type="subcellular location">
    <subcellularLocation>
        <location evidence="1">Cell membrane</location>
        <topology evidence="1">Multi-pass membrane protein</topology>
    </subcellularLocation>
</comment>
<feature type="transmembrane region" description="Helical" evidence="11">
    <location>
        <begin position="707"/>
        <end position="728"/>
    </location>
</feature>
<dbReference type="InterPro" id="IPR036640">
    <property type="entry name" value="ABC1_TM_sf"/>
</dbReference>
<dbReference type="Gene3D" id="3.40.50.300">
    <property type="entry name" value="P-loop containing nucleotide triphosphate hydrolases"/>
    <property type="match status" value="2"/>
</dbReference>
<dbReference type="SMART" id="SM00382">
    <property type="entry name" value="AAA"/>
    <property type="match status" value="2"/>
</dbReference>
<dbReference type="PROSITE" id="PS00211">
    <property type="entry name" value="ABC_TRANSPORTER_1"/>
    <property type="match status" value="2"/>
</dbReference>
<evidence type="ECO:0000256" key="10">
    <source>
        <dbReference type="ARBA" id="ARBA00023136"/>
    </source>
</evidence>
<name>A0A8T2QFJ1_CERRI</name>
<evidence type="ECO:0000256" key="1">
    <source>
        <dbReference type="ARBA" id="ARBA00004651"/>
    </source>
</evidence>
<feature type="transmembrane region" description="Helical" evidence="11">
    <location>
        <begin position="899"/>
        <end position="916"/>
    </location>
</feature>
<dbReference type="FunFam" id="3.40.50.300:FF:000251">
    <property type="entry name" value="ABC transporter B family member 19"/>
    <property type="match status" value="1"/>
</dbReference>
<feature type="domain" description="ABC transporter" evidence="12">
    <location>
        <begin position="985"/>
        <end position="1221"/>
    </location>
</feature>
<dbReference type="InterPro" id="IPR003439">
    <property type="entry name" value="ABC_transporter-like_ATP-bd"/>
</dbReference>
<keyword evidence="5 11" id="KW-0812">Transmembrane</keyword>
<dbReference type="PANTHER" id="PTHR43394">
    <property type="entry name" value="ATP-DEPENDENT PERMEASE MDL1, MITOCHONDRIAL"/>
    <property type="match status" value="1"/>
</dbReference>
<feature type="transmembrane region" description="Helical" evidence="11">
    <location>
        <begin position="783"/>
        <end position="801"/>
    </location>
</feature>
<keyword evidence="8" id="KW-0067">ATP-binding</keyword>
<feature type="transmembrane region" description="Helical" evidence="11">
    <location>
        <begin position="808"/>
        <end position="828"/>
    </location>
</feature>
<reference evidence="14" key="1">
    <citation type="submission" date="2021-08" db="EMBL/GenBank/DDBJ databases">
        <title>WGS assembly of Ceratopteris richardii.</title>
        <authorList>
            <person name="Marchant D.B."/>
            <person name="Chen G."/>
            <person name="Jenkins J."/>
            <person name="Shu S."/>
            <person name="Leebens-Mack J."/>
            <person name="Grimwood J."/>
            <person name="Schmutz J."/>
            <person name="Soltis P."/>
            <person name="Soltis D."/>
            <person name="Chen Z.-H."/>
        </authorList>
    </citation>
    <scope>NUCLEOTIDE SEQUENCE</scope>
    <source>
        <strain evidence="14">Whitten #5841</strain>
        <tissue evidence="14">Leaf</tissue>
    </source>
</reference>
<dbReference type="EMBL" id="CM035440">
    <property type="protein sequence ID" value="KAH7282486.1"/>
    <property type="molecule type" value="Genomic_DNA"/>
</dbReference>
<dbReference type="FunFam" id="3.40.50.300:FF:000205">
    <property type="entry name" value="ABC transporter B family member 4"/>
    <property type="match status" value="1"/>
</dbReference>
<accession>A0A8T2QFJ1</accession>
<keyword evidence="4" id="KW-0934">Plastid</keyword>
<keyword evidence="15" id="KW-1185">Reference proteome</keyword>
<evidence type="ECO:0000256" key="6">
    <source>
        <dbReference type="ARBA" id="ARBA00022737"/>
    </source>
</evidence>
<evidence type="ECO:0000313" key="14">
    <source>
        <dbReference type="EMBL" id="KAH7282486.1"/>
    </source>
</evidence>
<evidence type="ECO:0000256" key="11">
    <source>
        <dbReference type="SAM" id="Phobius"/>
    </source>
</evidence>
<dbReference type="OMA" id="ENITMRI"/>
<dbReference type="PANTHER" id="PTHR43394:SF11">
    <property type="entry name" value="ATP-BINDING CASSETTE TRANSPORTER"/>
    <property type="match status" value="1"/>
</dbReference>
<dbReference type="Pfam" id="PF00005">
    <property type="entry name" value="ABC_tran"/>
    <property type="match status" value="2"/>
</dbReference>
<evidence type="ECO:0000256" key="5">
    <source>
        <dbReference type="ARBA" id="ARBA00022692"/>
    </source>
</evidence>
<keyword evidence="9 11" id="KW-1133">Transmembrane helix</keyword>
<evidence type="ECO:0000256" key="4">
    <source>
        <dbReference type="ARBA" id="ARBA00022528"/>
    </source>
</evidence>
<dbReference type="InterPro" id="IPR017871">
    <property type="entry name" value="ABC_transporter-like_CS"/>
</dbReference>
<keyword evidence="4" id="KW-0150">Chloroplast</keyword>
<feature type="transmembrane region" description="Helical" evidence="11">
    <location>
        <begin position="180"/>
        <end position="198"/>
    </location>
</feature>
<dbReference type="GO" id="GO:0010329">
    <property type="term" value="F:auxin efflux transmembrane transporter activity"/>
    <property type="evidence" value="ECO:0007669"/>
    <property type="project" value="UniProtKB-ARBA"/>
</dbReference>
<evidence type="ECO:0000259" key="12">
    <source>
        <dbReference type="PROSITE" id="PS50893"/>
    </source>
</evidence>
<dbReference type="SUPFAM" id="SSF52540">
    <property type="entry name" value="P-loop containing nucleoside triphosphate hydrolases"/>
    <property type="match status" value="2"/>
</dbReference>
<dbReference type="OrthoDB" id="6500128at2759"/>
<feature type="domain" description="ABC transmembrane type-1" evidence="13">
    <location>
        <begin position="32"/>
        <end position="318"/>
    </location>
</feature>
<dbReference type="Gene3D" id="1.20.1560.10">
    <property type="entry name" value="ABC transporter type 1, transmembrane domain"/>
    <property type="match status" value="1"/>
</dbReference>
<keyword evidence="3" id="KW-0813">Transport</keyword>
<feature type="transmembrane region" description="Helical" evidence="11">
    <location>
        <begin position="928"/>
        <end position="949"/>
    </location>
</feature>
<evidence type="ECO:0000313" key="15">
    <source>
        <dbReference type="Proteomes" id="UP000825935"/>
    </source>
</evidence>
<evidence type="ECO:0000259" key="13">
    <source>
        <dbReference type="PROSITE" id="PS50929"/>
    </source>
</evidence>
<comment type="caution">
    <text evidence="14">The sequence shown here is derived from an EMBL/GenBank/DDBJ whole genome shotgun (WGS) entry which is preliminary data.</text>
</comment>
<dbReference type="CDD" id="cd03249">
    <property type="entry name" value="ABC_MTABC3_MDL1_MDL2"/>
    <property type="match status" value="2"/>
</dbReference>
<evidence type="ECO:0000256" key="2">
    <source>
        <dbReference type="ARBA" id="ARBA00007577"/>
    </source>
</evidence>
<dbReference type="InterPro" id="IPR027417">
    <property type="entry name" value="P-loop_NTPase"/>
</dbReference>
<evidence type="ECO:0000256" key="8">
    <source>
        <dbReference type="ARBA" id="ARBA00022840"/>
    </source>
</evidence>
<dbReference type="FunFam" id="1.20.1560.10:FF:000009">
    <property type="entry name" value="ABC transporter B family member 1"/>
    <property type="match status" value="1"/>
</dbReference>
<dbReference type="InterPro" id="IPR039421">
    <property type="entry name" value="Type_1_exporter"/>
</dbReference>
<dbReference type="SUPFAM" id="SSF90123">
    <property type="entry name" value="ABC transporter transmembrane region"/>
    <property type="match status" value="2"/>
</dbReference>
<feature type="transmembrane region" description="Helical" evidence="11">
    <location>
        <begin position="661"/>
        <end position="686"/>
    </location>
</feature>
<dbReference type="CDD" id="cd18577">
    <property type="entry name" value="ABC_6TM_Pgp_ABCB1_D1_like"/>
    <property type="match status" value="1"/>
</dbReference>
<dbReference type="Pfam" id="PF00664">
    <property type="entry name" value="ABC_membrane"/>
    <property type="match status" value="2"/>
</dbReference>
<evidence type="ECO:0000256" key="9">
    <source>
        <dbReference type="ARBA" id="ARBA00022989"/>
    </source>
</evidence>
<gene>
    <name evidence="14" type="ORF">KP509_35G032800</name>
</gene>
<dbReference type="CDD" id="cd18578">
    <property type="entry name" value="ABC_6TM_Pgp_ABCB1_D2_like"/>
    <property type="match status" value="1"/>
</dbReference>
<dbReference type="GO" id="GO:0015421">
    <property type="term" value="F:ABC-type oligopeptide transporter activity"/>
    <property type="evidence" value="ECO:0007669"/>
    <property type="project" value="TreeGrafter"/>
</dbReference>
<protein>
    <submittedName>
        <fullName evidence="14">Uncharacterized protein</fullName>
    </submittedName>
</protein>
<dbReference type="GO" id="GO:0090374">
    <property type="term" value="P:oligopeptide export from mitochondrion"/>
    <property type="evidence" value="ECO:0007669"/>
    <property type="project" value="TreeGrafter"/>
</dbReference>
<feature type="domain" description="ABC transporter" evidence="12">
    <location>
        <begin position="352"/>
        <end position="590"/>
    </location>
</feature>
<organism evidence="14 15">
    <name type="scientific">Ceratopteris richardii</name>
    <name type="common">Triangle waterfern</name>
    <dbReference type="NCBI Taxonomy" id="49495"/>
    <lineage>
        <taxon>Eukaryota</taxon>
        <taxon>Viridiplantae</taxon>
        <taxon>Streptophyta</taxon>
        <taxon>Embryophyta</taxon>
        <taxon>Tracheophyta</taxon>
        <taxon>Polypodiopsida</taxon>
        <taxon>Polypodiidae</taxon>
        <taxon>Polypodiales</taxon>
        <taxon>Pteridineae</taxon>
        <taxon>Pteridaceae</taxon>
        <taxon>Parkerioideae</taxon>
        <taxon>Ceratopteris</taxon>
    </lineage>
</organism>
<feature type="transmembrane region" description="Helical" evidence="11">
    <location>
        <begin position="76"/>
        <end position="98"/>
    </location>
</feature>
<comment type="similarity">
    <text evidence="2">Belongs to the ABC transporter superfamily. ABCB family. Multidrug resistance exporter (TC 3.A.1.201) subfamily.</text>
</comment>
<dbReference type="AlphaFoldDB" id="A0A8T2QFJ1"/>
<dbReference type="GO" id="GO:0005743">
    <property type="term" value="C:mitochondrial inner membrane"/>
    <property type="evidence" value="ECO:0007669"/>
    <property type="project" value="TreeGrafter"/>
</dbReference>
<evidence type="ECO:0000256" key="7">
    <source>
        <dbReference type="ARBA" id="ARBA00022741"/>
    </source>
</evidence>
<evidence type="ECO:0000256" key="3">
    <source>
        <dbReference type="ARBA" id="ARBA00022448"/>
    </source>
</evidence>